<feature type="coiled-coil region" evidence="2">
    <location>
        <begin position="223"/>
        <end position="576"/>
    </location>
</feature>
<reference evidence="5" key="2">
    <citation type="submission" date="2013-10" db="EMBL/GenBank/DDBJ databases">
        <authorList>
            <person name="Aslett M."/>
        </authorList>
    </citation>
    <scope>NUCLEOTIDE SEQUENCE [LARGE SCALE GENOMIC DNA]</scope>
    <source>
        <strain evidence="5">Weybridge</strain>
    </source>
</reference>
<organism evidence="5 6">
    <name type="scientific">Eimeria maxima</name>
    <name type="common">Coccidian parasite</name>
    <dbReference type="NCBI Taxonomy" id="5804"/>
    <lineage>
        <taxon>Eukaryota</taxon>
        <taxon>Sar</taxon>
        <taxon>Alveolata</taxon>
        <taxon>Apicomplexa</taxon>
        <taxon>Conoidasida</taxon>
        <taxon>Coccidia</taxon>
        <taxon>Eucoccidiorida</taxon>
        <taxon>Eimeriorina</taxon>
        <taxon>Eimeriidae</taxon>
        <taxon>Eimeria</taxon>
    </lineage>
</organism>
<feature type="compositionally biased region" description="Basic and acidic residues" evidence="3">
    <location>
        <begin position="50"/>
        <end position="62"/>
    </location>
</feature>
<evidence type="ECO:0000256" key="3">
    <source>
        <dbReference type="SAM" id="MobiDB-lite"/>
    </source>
</evidence>
<sequence>MDGKRSASFAVDEKQTENLSETPRDSAQTHGPNSTGYTPTSGDVVSDAQASDHLHRTSDRLPQEQQPGAIGALEAAQVINQQSEQAQQKEQDLGDVEQRRAMELLRSVDDDPDSGGQVIVCSAPDADSEKGNIGAVAPSAADPSREAQQQLAYRSLSYKGDSTTEVPAAVGSAVGPVVSGTTAPVDNVANLNADDSYIAQLTMKAQENEREDVLKELASYPELEFLRHEYEKLHQALKNSQKNELELKAKCMDLSSALQANAMQVHAALKEASGEEETIKRLKRDLSASLIEVANGKAQEAAEAKAANQLRAQIEELYKAHFEQQQQELARKQADLAQSEEQIASLQQQLAMTQQQVQQEVQESQEIQRRIAQTELRLNDQIYKNSRLKAANEEREAELKSKQEEIEKMRAEKDRVVKLHELLKKKMQILEGDKRTLDEQATGTYTLKLETAASEREIDTLKQQAETDKRQIESLLRERDLLSKNLLNADATAKKHADHAKRQLTHCEHLEKEVDGFRRECQQLQQKVEALEAERDRYGHTLNKSNQKYLESLEQLKNEELRVADLQRSIGEQQSKLAAQKTLYEAILAERDMLGTQLLKRNQELSLLYEKVRIQESTLAKGEAQYKERLKEIKEWSRQCLAFRRELRNLEGGVAEVESLKREILQLQKELLQERTKVRALTEALATPMNVHRWRRLEGTDPAKVELVKKIQSLQKRLIAKTEEVIERDLQIQEKEKLFVQLK</sequence>
<feature type="domain" description="Cilia- and flagella-associated protein 58 central coiled coil" evidence="4">
    <location>
        <begin position="461"/>
        <end position="587"/>
    </location>
</feature>
<feature type="non-terminal residue" evidence="5">
    <location>
        <position position="743"/>
    </location>
</feature>
<dbReference type="EMBL" id="HG720843">
    <property type="protein sequence ID" value="CDJ59800.1"/>
    <property type="molecule type" value="Genomic_DNA"/>
</dbReference>
<evidence type="ECO:0000313" key="6">
    <source>
        <dbReference type="Proteomes" id="UP000030763"/>
    </source>
</evidence>
<dbReference type="GO" id="GO:0005856">
    <property type="term" value="C:cytoskeleton"/>
    <property type="evidence" value="ECO:0007669"/>
    <property type="project" value="TreeGrafter"/>
</dbReference>
<feature type="compositionally biased region" description="Basic and acidic residues" evidence="3">
    <location>
        <begin position="1"/>
        <end position="16"/>
    </location>
</feature>
<evidence type="ECO:0000313" key="5">
    <source>
        <dbReference type="EMBL" id="CDJ59800.1"/>
    </source>
</evidence>
<gene>
    <name evidence="5" type="ORF">EMWEY_00004850</name>
</gene>
<dbReference type="Proteomes" id="UP000030763">
    <property type="component" value="Unassembled WGS sequence"/>
</dbReference>
<dbReference type="PANTHER" id="PTHR32083:SF0">
    <property type="entry name" value="CILIA AND FLAGELLA-ASSOCIATED PROTEIN 58"/>
    <property type="match status" value="1"/>
</dbReference>
<dbReference type="OMA" id="SETYELM"/>
<accession>U6MDP3</accession>
<proteinExistence type="predicted"/>
<keyword evidence="1 2" id="KW-0175">Coiled coil</keyword>
<dbReference type="RefSeq" id="XP_013336445.1">
    <property type="nucleotide sequence ID" value="XM_013480991.1"/>
</dbReference>
<dbReference type="VEuPathDB" id="ToxoDB:EMWEY_00004850"/>
<reference evidence="5" key="1">
    <citation type="submission" date="2013-10" db="EMBL/GenBank/DDBJ databases">
        <title>Genomic analysis of the causative agents of coccidiosis in chickens.</title>
        <authorList>
            <person name="Reid A.J."/>
            <person name="Blake D."/>
            <person name="Billington K."/>
            <person name="Browne H."/>
            <person name="Dunn M."/>
            <person name="Hung S."/>
            <person name="Kawahara F."/>
            <person name="Miranda-Saavedra D."/>
            <person name="Mourier T."/>
            <person name="Nagra H."/>
            <person name="Otto T.D."/>
            <person name="Rawlings N."/>
            <person name="Sanchez A."/>
            <person name="Sanders M."/>
            <person name="Subramaniam C."/>
            <person name="Tay Y."/>
            <person name="Dear P."/>
            <person name="Doerig C."/>
            <person name="Gruber A."/>
            <person name="Parkinson J."/>
            <person name="Shirley M."/>
            <person name="Wan K.L."/>
            <person name="Berriman M."/>
            <person name="Tomley F."/>
            <person name="Pain A."/>
        </authorList>
    </citation>
    <scope>NUCLEOTIDE SEQUENCE [LARGE SCALE GENOMIC DNA]</scope>
    <source>
        <strain evidence="5">Weybridge</strain>
    </source>
</reference>
<dbReference type="InterPro" id="IPR049270">
    <property type="entry name" value="CFAP58_CC"/>
</dbReference>
<dbReference type="GeneID" id="25334471"/>
<dbReference type="AlphaFoldDB" id="U6MDP3"/>
<keyword evidence="6" id="KW-1185">Reference proteome</keyword>
<evidence type="ECO:0000256" key="2">
    <source>
        <dbReference type="SAM" id="Coils"/>
    </source>
</evidence>
<name>U6MDP3_EIMMA</name>
<feature type="coiled-coil region" evidence="2">
    <location>
        <begin position="650"/>
        <end position="724"/>
    </location>
</feature>
<feature type="compositionally biased region" description="Basic and acidic residues" evidence="3">
    <location>
        <begin position="87"/>
        <end position="109"/>
    </location>
</feature>
<dbReference type="PANTHER" id="PTHR32083">
    <property type="entry name" value="CILIA AND FLAGELLA-ASSOCIATED PROTEIN 58-RELATED"/>
    <property type="match status" value="1"/>
</dbReference>
<evidence type="ECO:0000259" key="4">
    <source>
        <dbReference type="Pfam" id="PF21771"/>
    </source>
</evidence>
<dbReference type="OrthoDB" id="264785at2759"/>
<dbReference type="Pfam" id="PF21771">
    <property type="entry name" value="CFAP58_CC"/>
    <property type="match status" value="1"/>
</dbReference>
<evidence type="ECO:0000256" key="1">
    <source>
        <dbReference type="ARBA" id="ARBA00023054"/>
    </source>
</evidence>
<protein>
    <recommendedName>
        <fullName evidence="4">Cilia- and flagella-associated protein 58 central coiled coil domain-containing protein</fullName>
    </recommendedName>
</protein>
<feature type="region of interest" description="Disordered" evidence="3">
    <location>
        <begin position="1"/>
        <end position="147"/>
    </location>
</feature>
<feature type="compositionally biased region" description="Polar residues" evidence="3">
    <location>
        <begin position="17"/>
        <end position="43"/>
    </location>
</feature>